<dbReference type="AlphaFoldDB" id="A0AAV5IYC5"/>
<organism evidence="1 2">
    <name type="scientific">Rubroshorea leprosula</name>
    <dbReference type="NCBI Taxonomy" id="152421"/>
    <lineage>
        <taxon>Eukaryota</taxon>
        <taxon>Viridiplantae</taxon>
        <taxon>Streptophyta</taxon>
        <taxon>Embryophyta</taxon>
        <taxon>Tracheophyta</taxon>
        <taxon>Spermatophyta</taxon>
        <taxon>Magnoliopsida</taxon>
        <taxon>eudicotyledons</taxon>
        <taxon>Gunneridae</taxon>
        <taxon>Pentapetalae</taxon>
        <taxon>rosids</taxon>
        <taxon>malvids</taxon>
        <taxon>Malvales</taxon>
        <taxon>Dipterocarpaceae</taxon>
        <taxon>Rubroshorea</taxon>
    </lineage>
</organism>
<protein>
    <submittedName>
        <fullName evidence="1">Uncharacterized protein</fullName>
    </submittedName>
</protein>
<name>A0AAV5IYC5_9ROSI</name>
<gene>
    <name evidence="1" type="ORF">SLEP1_g15217</name>
</gene>
<proteinExistence type="predicted"/>
<comment type="caution">
    <text evidence="1">The sequence shown here is derived from an EMBL/GenBank/DDBJ whole genome shotgun (WGS) entry which is preliminary data.</text>
</comment>
<evidence type="ECO:0000313" key="1">
    <source>
        <dbReference type="EMBL" id="GKV02828.1"/>
    </source>
</evidence>
<dbReference type="Proteomes" id="UP001054252">
    <property type="component" value="Unassembled WGS sequence"/>
</dbReference>
<sequence>MNPSTGKRSISMASPSTSWRRCLGNVFMKDVYYL</sequence>
<accession>A0AAV5IYC5</accession>
<evidence type="ECO:0000313" key="2">
    <source>
        <dbReference type="Proteomes" id="UP001054252"/>
    </source>
</evidence>
<dbReference type="EMBL" id="BPVZ01000019">
    <property type="protein sequence ID" value="GKV02828.1"/>
    <property type="molecule type" value="Genomic_DNA"/>
</dbReference>
<reference evidence="1 2" key="1">
    <citation type="journal article" date="2021" name="Commun. Biol.">
        <title>The genome of Shorea leprosula (Dipterocarpaceae) highlights the ecological relevance of drought in aseasonal tropical rainforests.</title>
        <authorList>
            <person name="Ng K.K.S."/>
            <person name="Kobayashi M.J."/>
            <person name="Fawcett J.A."/>
            <person name="Hatakeyama M."/>
            <person name="Paape T."/>
            <person name="Ng C.H."/>
            <person name="Ang C.C."/>
            <person name="Tnah L.H."/>
            <person name="Lee C.T."/>
            <person name="Nishiyama T."/>
            <person name="Sese J."/>
            <person name="O'Brien M.J."/>
            <person name="Copetti D."/>
            <person name="Mohd Noor M.I."/>
            <person name="Ong R.C."/>
            <person name="Putra M."/>
            <person name="Sireger I.Z."/>
            <person name="Indrioko S."/>
            <person name="Kosugi Y."/>
            <person name="Izuno A."/>
            <person name="Isagi Y."/>
            <person name="Lee S.L."/>
            <person name="Shimizu K.K."/>
        </authorList>
    </citation>
    <scope>NUCLEOTIDE SEQUENCE [LARGE SCALE GENOMIC DNA]</scope>
    <source>
        <strain evidence="1">214</strain>
    </source>
</reference>
<keyword evidence="2" id="KW-1185">Reference proteome</keyword>